<organism evidence="4 5">
    <name type="scientific">Cyprinus carpio</name>
    <name type="common">Common carp</name>
    <dbReference type="NCBI Taxonomy" id="7962"/>
    <lineage>
        <taxon>Eukaryota</taxon>
        <taxon>Metazoa</taxon>
        <taxon>Chordata</taxon>
        <taxon>Craniata</taxon>
        <taxon>Vertebrata</taxon>
        <taxon>Euteleostomi</taxon>
        <taxon>Actinopterygii</taxon>
        <taxon>Neopterygii</taxon>
        <taxon>Teleostei</taxon>
        <taxon>Ostariophysi</taxon>
        <taxon>Cypriniformes</taxon>
        <taxon>Cyprinidae</taxon>
        <taxon>Cyprininae</taxon>
        <taxon>Cyprinus</taxon>
    </lineage>
</organism>
<evidence type="ECO:0000313" key="4">
    <source>
        <dbReference type="Ensembl" id="ENSCCRP00020046592.1"/>
    </source>
</evidence>
<evidence type="ECO:0000256" key="1">
    <source>
        <dbReference type="SAM" id="Coils"/>
    </source>
</evidence>
<protein>
    <submittedName>
        <fullName evidence="4">Si:ch73-54f23.4</fullName>
    </submittedName>
</protein>
<dbReference type="Ensembl" id="ENSCCRT00020050798.1">
    <property type="protein sequence ID" value="ENSCCRP00020046592.1"/>
    <property type="gene ID" value="ENSCCRG00020020726.1"/>
</dbReference>
<dbReference type="PRINTS" id="PR01407">
    <property type="entry name" value="BUTYPHLNCDUF"/>
</dbReference>
<evidence type="ECO:0000259" key="3">
    <source>
        <dbReference type="PROSITE" id="PS50188"/>
    </source>
</evidence>
<proteinExistence type="predicted"/>
<dbReference type="Proteomes" id="UP000694701">
    <property type="component" value="Unplaced"/>
</dbReference>
<accession>A0A8C2ETU5</accession>
<dbReference type="InterPro" id="IPR043136">
    <property type="entry name" value="B30.2/SPRY_sf"/>
</dbReference>
<dbReference type="InterPro" id="IPR050143">
    <property type="entry name" value="TRIM/RBCC"/>
</dbReference>
<dbReference type="AlphaFoldDB" id="A0A8C2ETU5"/>
<dbReference type="Pfam" id="PF13765">
    <property type="entry name" value="PRY"/>
    <property type="match status" value="1"/>
</dbReference>
<dbReference type="Gene3D" id="2.60.120.920">
    <property type="match status" value="1"/>
</dbReference>
<sequence>MHTNHMKDTNNNFNNSLLGAQKEKLIQAIKKIKHEIDECYEAEREAFVDALQVENRFEEIEREIRAEFQNLHRFLDEEEETDLERLSKERDRRVKILKEREKKIGMQSRDLEKAIETLNCKLREDDSPKLLKEIKELLKRQVSFLFILSHLVSNSHIILITVVTFLILFTIYLCFIFIRCEVNFIRPPPTDSEILSGQFVGPIQYRIWKHMKTSLYPNISTLTFDPETAHPHLTLSAEKNSVTYEEDKVLPNENPDERNPKRFHFYYCVMGSEAFTHGRHYWEVEVKGKTAWRVGVARADIPRGEMDSSSTLNGLWTLSLRNGSITACTHPKPTKVLSYTLPIRIGIFLDCDKEEVSFYNAVTMSPLFSFYIGTVLVPLYPFYNPCDTDEGKNYAPLSIFHPSL</sequence>
<feature type="transmembrane region" description="Helical" evidence="2">
    <location>
        <begin position="157"/>
        <end position="178"/>
    </location>
</feature>
<reference evidence="4" key="1">
    <citation type="submission" date="2025-08" db="UniProtKB">
        <authorList>
            <consortium name="Ensembl"/>
        </authorList>
    </citation>
    <scope>IDENTIFICATION</scope>
</reference>
<feature type="coiled-coil region" evidence="1">
    <location>
        <begin position="22"/>
        <end position="70"/>
    </location>
</feature>
<dbReference type="FunFam" id="2.60.120.920:FF:000004">
    <property type="entry name" value="Butyrophilin subfamily 1 member A1"/>
    <property type="match status" value="1"/>
</dbReference>
<dbReference type="PROSITE" id="PS50188">
    <property type="entry name" value="B302_SPRY"/>
    <property type="match status" value="1"/>
</dbReference>
<name>A0A8C2ETU5_CYPCA</name>
<dbReference type="SUPFAM" id="SSF49899">
    <property type="entry name" value="Concanavalin A-like lectins/glucanases"/>
    <property type="match status" value="1"/>
</dbReference>
<evidence type="ECO:0000313" key="5">
    <source>
        <dbReference type="Proteomes" id="UP000694701"/>
    </source>
</evidence>
<keyword evidence="2" id="KW-0472">Membrane</keyword>
<keyword evidence="2" id="KW-1133">Transmembrane helix</keyword>
<keyword evidence="1" id="KW-0175">Coiled coil</keyword>
<dbReference type="InterPro" id="IPR013320">
    <property type="entry name" value="ConA-like_dom_sf"/>
</dbReference>
<dbReference type="CDD" id="cd13733">
    <property type="entry name" value="SPRY_PRY_C-I_1"/>
    <property type="match status" value="1"/>
</dbReference>
<dbReference type="Pfam" id="PF00622">
    <property type="entry name" value="SPRY"/>
    <property type="match status" value="1"/>
</dbReference>
<feature type="domain" description="B30.2/SPRY" evidence="3">
    <location>
        <begin position="201"/>
        <end position="404"/>
    </location>
</feature>
<dbReference type="InterPro" id="IPR006574">
    <property type="entry name" value="PRY"/>
</dbReference>
<keyword evidence="2" id="KW-0812">Transmembrane</keyword>
<evidence type="ECO:0000256" key="2">
    <source>
        <dbReference type="SAM" id="Phobius"/>
    </source>
</evidence>
<dbReference type="InterPro" id="IPR003877">
    <property type="entry name" value="SPRY_dom"/>
</dbReference>
<dbReference type="SMART" id="SM00589">
    <property type="entry name" value="PRY"/>
    <property type="match status" value="1"/>
</dbReference>
<dbReference type="InterPro" id="IPR003879">
    <property type="entry name" value="Butyrophylin_SPRY"/>
</dbReference>
<dbReference type="PANTHER" id="PTHR24103">
    <property type="entry name" value="E3 UBIQUITIN-PROTEIN LIGASE TRIM"/>
    <property type="match status" value="1"/>
</dbReference>
<dbReference type="InterPro" id="IPR001870">
    <property type="entry name" value="B30.2/SPRY"/>
</dbReference>
<dbReference type="SMART" id="SM00449">
    <property type="entry name" value="SPRY"/>
    <property type="match status" value="1"/>
</dbReference>